<dbReference type="AlphaFoldDB" id="A0A5B7IK31"/>
<proteinExistence type="predicted"/>
<feature type="region of interest" description="Disordered" evidence="1">
    <location>
        <begin position="87"/>
        <end position="109"/>
    </location>
</feature>
<feature type="compositionally biased region" description="Basic and acidic residues" evidence="1">
    <location>
        <begin position="99"/>
        <end position="109"/>
    </location>
</feature>
<organism evidence="2 3">
    <name type="scientific">Portunus trituberculatus</name>
    <name type="common">Swimming crab</name>
    <name type="synonym">Neptunus trituberculatus</name>
    <dbReference type="NCBI Taxonomy" id="210409"/>
    <lineage>
        <taxon>Eukaryota</taxon>
        <taxon>Metazoa</taxon>
        <taxon>Ecdysozoa</taxon>
        <taxon>Arthropoda</taxon>
        <taxon>Crustacea</taxon>
        <taxon>Multicrustacea</taxon>
        <taxon>Malacostraca</taxon>
        <taxon>Eumalacostraca</taxon>
        <taxon>Eucarida</taxon>
        <taxon>Decapoda</taxon>
        <taxon>Pleocyemata</taxon>
        <taxon>Brachyura</taxon>
        <taxon>Eubrachyura</taxon>
        <taxon>Portunoidea</taxon>
        <taxon>Portunidae</taxon>
        <taxon>Portuninae</taxon>
        <taxon>Portunus</taxon>
    </lineage>
</organism>
<reference evidence="2 3" key="1">
    <citation type="submission" date="2019-05" db="EMBL/GenBank/DDBJ databases">
        <title>Another draft genome of Portunus trituberculatus and its Hox gene families provides insights of decapod evolution.</title>
        <authorList>
            <person name="Jeong J.-H."/>
            <person name="Song I."/>
            <person name="Kim S."/>
            <person name="Choi T."/>
            <person name="Kim D."/>
            <person name="Ryu S."/>
            <person name="Kim W."/>
        </authorList>
    </citation>
    <scope>NUCLEOTIDE SEQUENCE [LARGE SCALE GENOMIC DNA]</scope>
    <source>
        <tissue evidence="2">Muscle</tissue>
    </source>
</reference>
<keyword evidence="3" id="KW-1185">Reference proteome</keyword>
<dbReference type="Proteomes" id="UP000324222">
    <property type="component" value="Unassembled WGS sequence"/>
</dbReference>
<evidence type="ECO:0000313" key="3">
    <source>
        <dbReference type="Proteomes" id="UP000324222"/>
    </source>
</evidence>
<protein>
    <submittedName>
        <fullName evidence="2">Uncharacterized protein</fullName>
    </submittedName>
</protein>
<dbReference type="EMBL" id="VSRR010060402">
    <property type="protein sequence ID" value="MPC82663.1"/>
    <property type="molecule type" value="Genomic_DNA"/>
</dbReference>
<name>A0A5B7IK31_PORTR</name>
<gene>
    <name evidence="2" type="ORF">E2C01_077341</name>
</gene>
<sequence length="109" mass="12893">MASLLDKNVLNFEDYGFYMLTFKKGDEFIKFRTKVKCREDFERWKEVLLFKTNMCFNSYKLYPCIRKVFHQQLIYHHGTKHLGVKKTSTGIHSSQSGDLGERHPLARLG</sequence>
<feature type="compositionally biased region" description="Polar residues" evidence="1">
    <location>
        <begin position="87"/>
        <end position="97"/>
    </location>
</feature>
<accession>A0A5B7IK31</accession>
<evidence type="ECO:0000256" key="1">
    <source>
        <dbReference type="SAM" id="MobiDB-lite"/>
    </source>
</evidence>
<comment type="caution">
    <text evidence="2">The sequence shown here is derived from an EMBL/GenBank/DDBJ whole genome shotgun (WGS) entry which is preliminary data.</text>
</comment>
<evidence type="ECO:0000313" key="2">
    <source>
        <dbReference type="EMBL" id="MPC82663.1"/>
    </source>
</evidence>